<accession>A0A0E3PAS0</accession>
<sequence length="328" mass="35637">MQKIMRALGMLLILVVSTSLAVGQEAQTDASVNVSAQVGGTTGDAPFIEKMFVLADDDLLTNGTQVMPIPGVGDEKSYKDFDKYVIVSDPNGIADIVRVYEKLFYPDGTLVSSETTCTDITSNPEAYTAALDDALEAGLISSDEYEDYIYGLNDAKRQLKIFTVENSLSSCDPAGSYEVYFKVVDNYGLYYEDRTNFDYLALKAIGLDFSEINYGSVTVNVEKWVSGDEDWETPAKPTIKNEGNDPLQISVQGNEMIGDNLQQTLSADALSVELLGEHVYGLDQPVILEGFLQPCTPTQISFDIKPPLGTAADTYRGTVVIKIAADGS</sequence>
<dbReference type="Proteomes" id="UP000033111">
    <property type="component" value="Chromosome"/>
</dbReference>
<dbReference type="EMBL" id="CP009506">
    <property type="protein sequence ID" value="AKB30390.1"/>
    <property type="molecule type" value="Genomic_DNA"/>
</dbReference>
<evidence type="ECO:0000313" key="2">
    <source>
        <dbReference type="Proteomes" id="UP000033111"/>
    </source>
</evidence>
<dbReference type="RefSeq" id="WP_148706046.1">
    <property type="nucleotide sequence ID" value="NZ_CP009506.1"/>
</dbReference>
<proteinExistence type="predicted"/>
<dbReference type="HOGENOM" id="CLU_851556_0_0_2"/>
<dbReference type="AlphaFoldDB" id="A0A0E3PAS0"/>
<protein>
    <submittedName>
        <fullName evidence="1">Uncharacterized protein</fullName>
    </submittedName>
</protein>
<name>A0A0E3PAS0_9EURY</name>
<dbReference type="KEGG" id="msw:MSSIT_3671"/>
<gene>
    <name evidence="1" type="ORF">MSSIT_3671</name>
</gene>
<evidence type="ECO:0000313" key="1">
    <source>
        <dbReference type="EMBL" id="AKB30390.1"/>
    </source>
</evidence>
<keyword evidence="2" id="KW-1185">Reference proteome</keyword>
<organism evidence="1 2">
    <name type="scientific">Methanosarcina siciliae T4/M</name>
    <dbReference type="NCBI Taxonomy" id="1434120"/>
    <lineage>
        <taxon>Archaea</taxon>
        <taxon>Methanobacteriati</taxon>
        <taxon>Methanobacteriota</taxon>
        <taxon>Stenosarchaea group</taxon>
        <taxon>Methanomicrobia</taxon>
        <taxon>Methanosarcinales</taxon>
        <taxon>Methanosarcinaceae</taxon>
        <taxon>Methanosarcina</taxon>
    </lineage>
</organism>
<dbReference type="PATRIC" id="fig|1434120.4.peg.4762"/>
<reference evidence="1 2" key="1">
    <citation type="submission" date="2014-07" db="EMBL/GenBank/DDBJ databases">
        <title>Methanogenic archaea and the global carbon cycle.</title>
        <authorList>
            <person name="Henriksen J.R."/>
            <person name="Luke J."/>
            <person name="Reinhart S."/>
            <person name="Benedict M.N."/>
            <person name="Youngblut N.D."/>
            <person name="Metcalf M.E."/>
            <person name="Whitaker R.J."/>
            <person name="Metcalf W.W."/>
        </authorList>
    </citation>
    <scope>NUCLEOTIDE SEQUENCE [LARGE SCALE GENOMIC DNA]</scope>
    <source>
        <strain evidence="1 2">T4/M</strain>
    </source>
</reference>
<dbReference type="GeneID" id="24862616"/>
<dbReference type="OrthoDB" id="105010at2157"/>